<evidence type="ECO:0000313" key="2">
    <source>
        <dbReference type="Proteomes" id="UP000001312"/>
    </source>
</evidence>
<protein>
    <submittedName>
        <fullName evidence="1">Uncharacterized protein</fullName>
    </submittedName>
</protein>
<reference evidence="2" key="1">
    <citation type="journal article" date="2011" name="PLoS Genet.">
        <title>Genomic analysis of the necrotrophic fungal pathogens Sclerotinia sclerotiorum and Botrytis cinerea.</title>
        <authorList>
            <person name="Amselem J."/>
            <person name="Cuomo C.A."/>
            <person name="van Kan J.A."/>
            <person name="Viaud M."/>
            <person name="Benito E.P."/>
            <person name="Couloux A."/>
            <person name="Coutinho P.M."/>
            <person name="de Vries R.P."/>
            <person name="Dyer P.S."/>
            <person name="Fillinger S."/>
            <person name="Fournier E."/>
            <person name="Gout L."/>
            <person name="Hahn M."/>
            <person name="Kohn L."/>
            <person name="Lapalu N."/>
            <person name="Plummer K.M."/>
            <person name="Pradier J.M."/>
            <person name="Quevillon E."/>
            <person name="Sharon A."/>
            <person name="Simon A."/>
            <person name="ten Have A."/>
            <person name="Tudzynski B."/>
            <person name="Tudzynski P."/>
            <person name="Wincker P."/>
            <person name="Andrew M."/>
            <person name="Anthouard V."/>
            <person name="Beever R.E."/>
            <person name="Beffa R."/>
            <person name="Benoit I."/>
            <person name="Bouzid O."/>
            <person name="Brault B."/>
            <person name="Chen Z."/>
            <person name="Choquer M."/>
            <person name="Collemare J."/>
            <person name="Cotton P."/>
            <person name="Danchin E.G."/>
            <person name="Da Silva C."/>
            <person name="Gautier A."/>
            <person name="Giraud C."/>
            <person name="Giraud T."/>
            <person name="Gonzalez C."/>
            <person name="Grossetete S."/>
            <person name="Guldener U."/>
            <person name="Henrissat B."/>
            <person name="Howlett B.J."/>
            <person name="Kodira C."/>
            <person name="Kretschmer M."/>
            <person name="Lappartient A."/>
            <person name="Leroch M."/>
            <person name="Levis C."/>
            <person name="Mauceli E."/>
            <person name="Neuveglise C."/>
            <person name="Oeser B."/>
            <person name="Pearson M."/>
            <person name="Poulain J."/>
            <person name="Poussereau N."/>
            <person name="Quesneville H."/>
            <person name="Rascle C."/>
            <person name="Schumacher J."/>
            <person name="Segurens B."/>
            <person name="Sexton A."/>
            <person name="Silva E."/>
            <person name="Sirven C."/>
            <person name="Soanes D.M."/>
            <person name="Talbot N.J."/>
            <person name="Templeton M."/>
            <person name="Yandava C."/>
            <person name="Yarden O."/>
            <person name="Zeng Q."/>
            <person name="Rollins J.A."/>
            <person name="Lebrun M.H."/>
            <person name="Dickman M."/>
        </authorList>
    </citation>
    <scope>NUCLEOTIDE SEQUENCE [LARGE SCALE GENOMIC DNA]</scope>
    <source>
        <strain evidence="2">ATCC 18683 / 1980 / Ss-1</strain>
    </source>
</reference>
<proteinExistence type="predicted"/>
<dbReference type="EMBL" id="CH476623">
    <property type="protein sequence ID" value="EDO00168.1"/>
    <property type="molecule type" value="Genomic_DNA"/>
</dbReference>
<dbReference type="RefSeq" id="XP_001596805.1">
    <property type="nucleotide sequence ID" value="XM_001596755.1"/>
</dbReference>
<sequence>MPADRPRANNAIATPIAIPLPTESPLLDEDVFAGCGVCRDELDDVCVDVSESDEDVFSGCVVCIGDLGDVCVNVAESAPDPKVAVDVAVIDGVIEGAAAAEEKTCKSLACHQMGIPSPKMIYGDPDALVVRGVLASVETHEFKAFSEGLI</sequence>
<dbReference type="AlphaFoldDB" id="A7ECI9"/>
<evidence type="ECO:0000313" key="1">
    <source>
        <dbReference type="EMBL" id="EDO00168.1"/>
    </source>
</evidence>
<accession>A7ECI9</accession>
<gene>
    <name evidence="1" type="ORF">SS1G_03028</name>
</gene>
<dbReference type="HOGENOM" id="CLU_1741673_0_0_1"/>
<keyword evidence="2" id="KW-1185">Reference proteome</keyword>
<dbReference type="InParanoid" id="A7ECI9"/>
<name>A7ECI9_SCLS1</name>
<dbReference type="KEGG" id="ssl:SS1G_03028"/>
<dbReference type="Proteomes" id="UP000001312">
    <property type="component" value="Unassembled WGS sequence"/>
</dbReference>
<organism evidence="1 2">
    <name type="scientific">Sclerotinia sclerotiorum (strain ATCC 18683 / 1980 / Ss-1)</name>
    <name type="common">White mold</name>
    <name type="synonym">Whetzelinia sclerotiorum</name>
    <dbReference type="NCBI Taxonomy" id="665079"/>
    <lineage>
        <taxon>Eukaryota</taxon>
        <taxon>Fungi</taxon>
        <taxon>Dikarya</taxon>
        <taxon>Ascomycota</taxon>
        <taxon>Pezizomycotina</taxon>
        <taxon>Leotiomycetes</taxon>
        <taxon>Helotiales</taxon>
        <taxon>Sclerotiniaceae</taxon>
        <taxon>Sclerotinia</taxon>
    </lineage>
</organism>
<dbReference type="GeneID" id="5492295"/>